<dbReference type="InterPro" id="IPR011876">
    <property type="entry name" value="IsopentenylPP_isomerase_typ1"/>
</dbReference>
<keyword evidence="13" id="KW-1185">Reference proteome</keyword>
<dbReference type="PROSITE" id="PS51462">
    <property type="entry name" value="NUDIX"/>
    <property type="match status" value="1"/>
</dbReference>
<feature type="binding site" evidence="10">
    <location>
        <position position="115"/>
    </location>
    <ligand>
        <name>Mn(2+)</name>
        <dbReference type="ChEBI" id="CHEBI:29035"/>
    </ligand>
</feature>
<evidence type="ECO:0000256" key="5">
    <source>
        <dbReference type="ARBA" id="ARBA00022723"/>
    </source>
</evidence>
<evidence type="ECO:0000256" key="3">
    <source>
        <dbReference type="ARBA" id="ARBA00012057"/>
    </source>
</evidence>
<dbReference type="InterPro" id="IPR015797">
    <property type="entry name" value="NUDIX_hydrolase-like_dom_sf"/>
</dbReference>
<name>A0ABR6HLJ3_9RHOB</name>
<dbReference type="EMBL" id="JACIBX010000002">
    <property type="protein sequence ID" value="MBB3711239.1"/>
    <property type="molecule type" value="Genomic_DNA"/>
</dbReference>
<dbReference type="HAMAP" id="MF_00202">
    <property type="entry name" value="Idi"/>
    <property type="match status" value="1"/>
</dbReference>
<dbReference type="RefSeq" id="WP_183470111.1">
    <property type="nucleotide sequence ID" value="NZ_JACIBX010000002.1"/>
</dbReference>
<evidence type="ECO:0000313" key="13">
    <source>
        <dbReference type="Proteomes" id="UP000576152"/>
    </source>
</evidence>
<proteinExistence type="inferred from homology"/>
<evidence type="ECO:0000256" key="1">
    <source>
        <dbReference type="ARBA" id="ARBA00004826"/>
    </source>
</evidence>
<comment type="cofactor">
    <cofactor evidence="10">
        <name>Mn(2+)</name>
        <dbReference type="ChEBI" id="CHEBI:29035"/>
    </cofactor>
    <text evidence="10">Binds 1 Mn(2+) ion per subunit.</text>
</comment>
<comment type="pathway">
    <text evidence="1 10">Isoprenoid biosynthesis; dimethylallyl diphosphate biosynthesis; dimethylallyl diphosphate from isopentenyl diphosphate: step 1/1.</text>
</comment>
<feature type="active site" evidence="10">
    <location>
        <position position="67"/>
    </location>
</feature>
<evidence type="ECO:0000256" key="10">
    <source>
        <dbReference type="HAMAP-Rule" id="MF_00202"/>
    </source>
</evidence>
<feature type="binding site" evidence="10">
    <location>
        <position position="69"/>
    </location>
    <ligand>
        <name>Mn(2+)</name>
        <dbReference type="ChEBI" id="CHEBI:29035"/>
    </ligand>
</feature>
<dbReference type="PANTHER" id="PTHR10885:SF0">
    <property type="entry name" value="ISOPENTENYL-DIPHOSPHATE DELTA-ISOMERASE"/>
    <property type="match status" value="1"/>
</dbReference>
<dbReference type="Gene3D" id="3.90.79.10">
    <property type="entry name" value="Nucleoside Triphosphate Pyrophosphohydrolase"/>
    <property type="match status" value="1"/>
</dbReference>
<evidence type="ECO:0000259" key="11">
    <source>
        <dbReference type="PROSITE" id="PS51462"/>
    </source>
</evidence>
<keyword evidence="5 10" id="KW-0479">Metal-binding</keyword>
<dbReference type="PANTHER" id="PTHR10885">
    <property type="entry name" value="ISOPENTENYL-DIPHOSPHATE DELTA-ISOMERASE"/>
    <property type="match status" value="1"/>
</dbReference>
<evidence type="ECO:0000256" key="4">
    <source>
        <dbReference type="ARBA" id="ARBA00022490"/>
    </source>
</evidence>
<evidence type="ECO:0000313" key="12">
    <source>
        <dbReference type="EMBL" id="MBB3711239.1"/>
    </source>
</evidence>
<feature type="domain" description="Nudix hydrolase" evidence="11">
    <location>
        <begin position="31"/>
        <end position="165"/>
    </location>
</feature>
<evidence type="ECO:0000256" key="9">
    <source>
        <dbReference type="ARBA" id="ARBA00023235"/>
    </source>
</evidence>
<dbReference type="NCBIfam" id="TIGR02150">
    <property type="entry name" value="IPP_isom_1"/>
    <property type="match status" value="1"/>
</dbReference>
<evidence type="ECO:0000256" key="2">
    <source>
        <dbReference type="ARBA" id="ARBA00007579"/>
    </source>
</evidence>
<feature type="binding site" evidence="10">
    <location>
        <position position="113"/>
    </location>
    <ligand>
        <name>Mn(2+)</name>
        <dbReference type="ChEBI" id="CHEBI:29035"/>
    </ligand>
</feature>
<gene>
    <name evidence="10" type="primary">idi</name>
    <name evidence="12" type="ORF">FHS00_000801</name>
</gene>
<dbReference type="InterPro" id="IPR000086">
    <property type="entry name" value="NUDIX_hydrolase_dom"/>
</dbReference>
<evidence type="ECO:0000256" key="7">
    <source>
        <dbReference type="ARBA" id="ARBA00023211"/>
    </source>
</evidence>
<dbReference type="Pfam" id="PF00293">
    <property type="entry name" value="NUDIX"/>
    <property type="match status" value="1"/>
</dbReference>
<accession>A0ABR6HLJ3</accession>
<evidence type="ECO:0000256" key="6">
    <source>
        <dbReference type="ARBA" id="ARBA00022842"/>
    </source>
</evidence>
<dbReference type="CDD" id="cd02885">
    <property type="entry name" value="NUDIX_IPP_Isomerase"/>
    <property type="match status" value="1"/>
</dbReference>
<dbReference type="NCBIfam" id="NF002995">
    <property type="entry name" value="PRK03759.1"/>
    <property type="match status" value="1"/>
</dbReference>
<feature type="binding site" evidence="10">
    <location>
        <position position="87"/>
    </location>
    <ligand>
        <name>Mg(2+)</name>
        <dbReference type="ChEBI" id="CHEBI:18420"/>
    </ligand>
</feature>
<comment type="catalytic activity">
    <reaction evidence="10">
        <text>isopentenyl diphosphate = dimethylallyl diphosphate</text>
        <dbReference type="Rhea" id="RHEA:23284"/>
        <dbReference type="ChEBI" id="CHEBI:57623"/>
        <dbReference type="ChEBI" id="CHEBI:128769"/>
        <dbReference type="EC" id="5.3.3.2"/>
    </reaction>
</comment>
<comment type="function">
    <text evidence="10">Catalyzes the 1,3-allylic rearrangement of the homoallylic substrate isopentenyl (IPP) to its highly electrophilic allylic isomer, dimethylallyl diphosphate (DMAPP).</text>
</comment>
<dbReference type="SUPFAM" id="SSF55811">
    <property type="entry name" value="Nudix"/>
    <property type="match status" value="1"/>
</dbReference>
<comment type="caution">
    <text evidence="12">The sequence shown here is derived from an EMBL/GenBank/DDBJ whole genome shotgun (WGS) entry which is preliminary data.</text>
</comment>
<keyword evidence="8 10" id="KW-0414">Isoprene biosynthesis</keyword>
<feature type="active site" evidence="10">
    <location>
        <position position="115"/>
    </location>
</feature>
<feature type="binding site" evidence="10">
    <location>
        <position position="33"/>
    </location>
    <ligand>
        <name>Mn(2+)</name>
        <dbReference type="ChEBI" id="CHEBI:29035"/>
    </ligand>
</feature>
<feature type="binding site" evidence="10">
    <location>
        <position position="27"/>
    </location>
    <ligand>
        <name>Mn(2+)</name>
        <dbReference type="ChEBI" id="CHEBI:29035"/>
    </ligand>
</feature>
<comment type="cofactor">
    <cofactor evidence="10">
        <name>Mg(2+)</name>
        <dbReference type="ChEBI" id="CHEBI:18420"/>
    </cofactor>
    <text evidence="10">Binds 1 Mg(2+) ion per subunit. The magnesium ion binds only when substrate is bound.</text>
</comment>
<keyword evidence="4 10" id="KW-0963">Cytoplasm</keyword>
<dbReference type="Proteomes" id="UP000576152">
    <property type="component" value="Unassembled WGS sequence"/>
</dbReference>
<dbReference type="PIRSF" id="PIRSF018427">
    <property type="entry name" value="Isopntndiph_ism"/>
    <property type="match status" value="1"/>
</dbReference>
<protein>
    <recommendedName>
        <fullName evidence="3 10">Isopentenyl-diphosphate Delta-isomerase</fullName>
        <shortName evidence="10">IPP isomerase</shortName>
        <ecNumber evidence="3 10">5.3.3.2</ecNumber>
    </recommendedName>
    <alternativeName>
        <fullName evidence="10">IPP:DMAPP isomerase</fullName>
    </alternativeName>
    <alternativeName>
        <fullName evidence="10">Isopentenyl pyrophosphate isomerase</fullName>
    </alternativeName>
</protein>
<keyword evidence="9 10" id="KW-0413">Isomerase</keyword>
<keyword evidence="6 10" id="KW-0460">Magnesium</keyword>
<sequence>MPENPDAFEIPAWVDDRLVPVDKLEVHRRGLRHPAVSVFVIWQGETLLQQRAAAKYHTPGLWTNSCCTHPLWGEAPEECARRRLGEELGLHDLPLQPAGQIEYRADVGAGLIEHELVEVFVSRPAARPEPRPDPAEVQDTIWIAPEALRADLAARPGRYTPWLGVYMRQPGLLG</sequence>
<dbReference type="EC" id="5.3.3.2" evidence="3 10"/>
<dbReference type="GO" id="GO:0004452">
    <property type="term" value="F:isopentenyl-diphosphate delta-isomerase activity"/>
    <property type="evidence" value="ECO:0007669"/>
    <property type="project" value="UniProtKB-EC"/>
</dbReference>
<organism evidence="12 13">
    <name type="scientific">Limimaricola variabilis</name>
    <dbReference type="NCBI Taxonomy" id="1492771"/>
    <lineage>
        <taxon>Bacteria</taxon>
        <taxon>Pseudomonadati</taxon>
        <taxon>Pseudomonadota</taxon>
        <taxon>Alphaproteobacteria</taxon>
        <taxon>Rhodobacterales</taxon>
        <taxon>Paracoccaceae</taxon>
        <taxon>Limimaricola</taxon>
    </lineage>
</organism>
<dbReference type="InterPro" id="IPR056375">
    <property type="entry name" value="Idi_bact"/>
</dbReference>
<keyword evidence="7 10" id="KW-0464">Manganese</keyword>
<comment type="subcellular location">
    <subcellularLocation>
        <location evidence="10">Cytoplasm</location>
    </subcellularLocation>
</comment>
<reference evidence="12 13" key="1">
    <citation type="submission" date="2020-08" db="EMBL/GenBank/DDBJ databases">
        <title>Genomic Encyclopedia of Type Strains, Phase III (KMG-III): the genomes of soil and plant-associated and newly described type strains.</title>
        <authorList>
            <person name="Whitman W."/>
        </authorList>
    </citation>
    <scope>NUCLEOTIDE SEQUENCE [LARGE SCALE GENOMIC DNA]</scope>
    <source>
        <strain evidence="12 13">CECT 8572</strain>
    </source>
</reference>
<comment type="similarity">
    <text evidence="2 10">Belongs to the IPP isomerase type 1 family.</text>
</comment>
<evidence type="ECO:0000256" key="8">
    <source>
        <dbReference type="ARBA" id="ARBA00023229"/>
    </source>
</evidence>